<feature type="compositionally biased region" description="Acidic residues" evidence="2">
    <location>
        <begin position="163"/>
        <end position="186"/>
    </location>
</feature>
<keyword evidence="4" id="KW-1185">Reference proteome</keyword>
<evidence type="ECO:0000256" key="1">
    <source>
        <dbReference type="SAM" id="Coils"/>
    </source>
</evidence>
<gene>
    <name evidence="3" type="ORF">SAMN04488065_0735</name>
</gene>
<feature type="compositionally biased region" description="Basic and acidic residues" evidence="2">
    <location>
        <begin position="140"/>
        <end position="162"/>
    </location>
</feature>
<accession>A0A1H3WDW6</accession>
<reference evidence="3 4" key="1">
    <citation type="submission" date="2016-10" db="EMBL/GenBank/DDBJ databases">
        <authorList>
            <person name="de Groot N.N."/>
        </authorList>
    </citation>
    <scope>NUCLEOTIDE SEQUENCE [LARGE SCALE GENOMIC DNA]</scope>
    <source>
        <strain evidence="3 4">CGMCC 1.8712</strain>
    </source>
</reference>
<sequence length="199" mass="22247">MPNRDDEDLADLLAELERTLTDLRAAVDDDVRRQRRPPTPREMLRLTEEYTLPTIIALLEATVQSLELLRAVLRLSDPERTGERLRDQLSTRERGPTDATLRAAVTDLRDALTGADLPEDSAASSVVADARELTATIEERLREMEDERAADDATEAESRGVDIDVDSDIDDIDDSEADDSDIDAELESIRESVEDENDQ</sequence>
<feature type="coiled-coil region" evidence="1">
    <location>
        <begin position="6"/>
        <end position="33"/>
    </location>
</feature>
<protein>
    <submittedName>
        <fullName evidence="3">Uncharacterized protein</fullName>
    </submittedName>
</protein>
<feature type="region of interest" description="Disordered" evidence="2">
    <location>
        <begin position="140"/>
        <end position="199"/>
    </location>
</feature>
<evidence type="ECO:0000313" key="4">
    <source>
        <dbReference type="Proteomes" id="UP000236755"/>
    </source>
</evidence>
<dbReference type="OrthoDB" id="241694at2157"/>
<dbReference type="Pfam" id="PF24414">
    <property type="entry name" value="DUF7547"/>
    <property type="match status" value="1"/>
</dbReference>
<dbReference type="InterPro" id="IPR055969">
    <property type="entry name" value="DUF7547"/>
</dbReference>
<name>A0A1H3WDW6_9EURY</name>
<dbReference type="RefSeq" id="WP_092631572.1">
    <property type="nucleotide sequence ID" value="NZ_FNQT01000001.1"/>
</dbReference>
<dbReference type="Proteomes" id="UP000236755">
    <property type="component" value="Unassembled WGS sequence"/>
</dbReference>
<keyword evidence="1" id="KW-0175">Coiled coil</keyword>
<dbReference type="STRING" id="555874.SAMN04488065_0735"/>
<dbReference type="EMBL" id="FNQT01000001">
    <property type="protein sequence ID" value="SDZ84542.1"/>
    <property type="molecule type" value="Genomic_DNA"/>
</dbReference>
<proteinExistence type="predicted"/>
<dbReference type="AlphaFoldDB" id="A0A1H3WDW6"/>
<evidence type="ECO:0000256" key="2">
    <source>
        <dbReference type="SAM" id="MobiDB-lite"/>
    </source>
</evidence>
<organism evidence="3 4">
    <name type="scientific">Haloplanus vescus</name>
    <dbReference type="NCBI Taxonomy" id="555874"/>
    <lineage>
        <taxon>Archaea</taxon>
        <taxon>Methanobacteriati</taxon>
        <taxon>Methanobacteriota</taxon>
        <taxon>Stenosarchaea group</taxon>
        <taxon>Halobacteria</taxon>
        <taxon>Halobacteriales</taxon>
        <taxon>Haloferacaceae</taxon>
        <taxon>Haloplanus</taxon>
    </lineage>
</organism>
<evidence type="ECO:0000313" key="3">
    <source>
        <dbReference type="EMBL" id="SDZ84542.1"/>
    </source>
</evidence>